<dbReference type="PROSITE" id="PS51387">
    <property type="entry name" value="FAD_PCMH"/>
    <property type="match status" value="1"/>
</dbReference>
<dbReference type="Gene3D" id="3.30.43.10">
    <property type="entry name" value="Uridine Diphospho-n-acetylenolpyruvylglucosamine Reductase, domain 2"/>
    <property type="match status" value="1"/>
</dbReference>
<accession>A0A6G6Y480</accession>
<dbReference type="GO" id="GO:0016491">
    <property type="term" value="F:oxidoreductase activity"/>
    <property type="evidence" value="ECO:0007669"/>
    <property type="project" value="UniProtKB-KW"/>
</dbReference>
<protein>
    <submittedName>
        <fullName evidence="5">Xanthine dehydrogenase family protein subunit M</fullName>
    </submittedName>
</protein>
<reference evidence="5 6" key="1">
    <citation type="submission" date="2020-02" db="EMBL/GenBank/DDBJ databases">
        <authorList>
            <person name="Zheng R.K."/>
            <person name="Sun C.M."/>
        </authorList>
    </citation>
    <scope>NUCLEOTIDE SEQUENCE [LARGE SCALE GENOMIC DNA]</scope>
    <source>
        <strain evidence="6">zrk23</strain>
    </source>
</reference>
<dbReference type="InterPro" id="IPR051312">
    <property type="entry name" value="Diverse_Substr_Oxidored"/>
</dbReference>
<dbReference type="InterPro" id="IPR016169">
    <property type="entry name" value="FAD-bd_PCMH_sub2"/>
</dbReference>
<proteinExistence type="predicted"/>
<keyword evidence="2" id="KW-0274">FAD</keyword>
<dbReference type="Gene3D" id="3.30.465.10">
    <property type="match status" value="1"/>
</dbReference>
<name>A0A6G6Y480_9SPHN</name>
<dbReference type="Gene3D" id="3.30.390.50">
    <property type="entry name" value="CO dehydrogenase flavoprotein, C-terminal domain"/>
    <property type="match status" value="1"/>
</dbReference>
<feature type="domain" description="FAD-binding PCMH-type" evidence="4">
    <location>
        <begin position="1"/>
        <end position="177"/>
    </location>
</feature>
<dbReference type="PANTHER" id="PTHR42659:SF2">
    <property type="entry name" value="XANTHINE DEHYDROGENASE SUBUNIT C-RELATED"/>
    <property type="match status" value="1"/>
</dbReference>
<dbReference type="SUPFAM" id="SSF55447">
    <property type="entry name" value="CO dehydrogenase flavoprotein C-terminal domain-like"/>
    <property type="match status" value="1"/>
</dbReference>
<organism evidence="5 6">
    <name type="scientific">Stakelama tenebrarum</name>
    <dbReference type="NCBI Taxonomy" id="2711215"/>
    <lineage>
        <taxon>Bacteria</taxon>
        <taxon>Pseudomonadati</taxon>
        <taxon>Pseudomonadota</taxon>
        <taxon>Alphaproteobacteria</taxon>
        <taxon>Sphingomonadales</taxon>
        <taxon>Sphingomonadaceae</taxon>
        <taxon>Stakelama</taxon>
    </lineage>
</organism>
<evidence type="ECO:0000256" key="1">
    <source>
        <dbReference type="ARBA" id="ARBA00022630"/>
    </source>
</evidence>
<dbReference type="SMART" id="SM01092">
    <property type="entry name" value="CO_deh_flav_C"/>
    <property type="match status" value="1"/>
</dbReference>
<evidence type="ECO:0000256" key="2">
    <source>
        <dbReference type="ARBA" id="ARBA00022827"/>
    </source>
</evidence>
<dbReference type="SUPFAM" id="SSF56176">
    <property type="entry name" value="FAD-binding/transporter-associated domain-like"/>
    <property type="match status" value="1"/>
</dbReference>
<dbReference type="AlphaFoldDB" id="A0A6G6Y480"/>
<evidence type="ECO:0000256" key="3">
    <source>
        <dbReference type="ARBA" id="ARBA00023002"/>
    </source>
</evidence>
<keyword evidence="1" id="KW-0285">Flavoprotein</keyword>
<gene>
    <name evidence="5" type="ORF">G5C33_07495</name>
</gene>
<dbReference type="PANTHER" id="PTHR42659">
    <property type="entry name" value="XANTHINE DEHYDROGENASE SUBUNIT C-RELATED"/>
    <property type="match status" value="1"/>
</dbReference>
<evidence type="ECO:0000313" key="6">
    <source>
        <dbReference type="Proteomes" id="UP000501568"/>
    </source>
</evidence>
<dbReference type="Pfam" id="PF00941">
    <property type="entry name" value="FAD_binding_5"/>
    <property type="match status" value="1"/>
</dbReference>
<evidence type="ECO:0000259" key="4">
    <source>
        <dbReference type="PROSITE" id="PS51387"/>
    </source>
</evidence>
<dbReference type="Pfam" id="PF03450">
    <property type="entry name" value="CO_deh_flav_C"/>
    <property type="match status" value="1"/>
</dbReference>
<evidence type="ECO:0000313" key="5">
    <source>
        <dbReference type="EMBL" id="QIG79651.1"/>
    </source>
</evidence>
<dbReference type="EMBL" id="CP049109">
    <property type="protein sequence ID" value="QIG79651.1"/>
    <property type="molecule type" value="Genomic_DNA"/>
</dbReference>
<dbReference type="InterPro" id="IPR036318">
    <property type="entry name" value="FAD-bd_PCMH-like_sf"/>
</dbReference>
<dbReference type="KEGG" id="spzr:G5C33_07495"/>
<dbReference type="RefSeq" id="WP_165326651.1">
    <property type="nucleotide sequence ID" value="NZ_CP049109.1"/>
</dbReference>
<dbReference type="Proteomes" id="UP000501568">
    <property type="component" value="Chromosome"/>
</dbReference>
<dbReference type="InterPro" id="IPR005107">
    <property type="entry name" value="CO_DH_flav_C"/>
</dbReference>
<dbReference type="GO" id="GO:0071949">
    <property type="term" value="F:FAD binding"/>
    <property type="evidence" value="ECO:0007669"/>
    <property type="project" value="InterPro"/>
</dbReference>
<sequence>MKPAPFDYVKPETLEEALEHLAQAGPEAAILAGGQTLLPLLALRMSTPSLVVDINGIAELQGFSHGTDGLKVGAVTRQAAALGDATVAEHLPILAHAISHVGHVQTRARGTIGGSVSLGEPAAELPATAVALGASVEVRSASERRMIPAEELYYGPYTTALEPEELVTAVHFPTLKPGTQPFFREIARRPGDFALVGLVGTICVTNGKVADASIAWFGMGPMPMKSYRAEAALIGQAPEGLDFAGIAELAVADTDPFDDHHATADYRRTVAKRALARALTETLNVRQAA</sequence>
<keyword evidence="3" id="KW-0560">Oxidoreductase</keyword>
<dbReference type="InterPro" id="IPR016167">
    <property type="entry name" value="FAD-bd_PCMH_sub1"/>
</dbReference>
<keyword evidence="6" id="KW-1185">Reference proteome</keyword>
<dbReference type="InterPro" id="IPR036683">
    <property type="entry name" value="CO_DH_flav_C_dom_sf"/>
</dbReference>
<dbReference type="InterPro" id="IPR002346">
    <property type="entry name" value="Mopterin_DH_FAD-bd"/>
</dbReference>
<dbReference type="InterPro" id="IPR016166">
    <property type="entry name" value="FAD-bd_PCMH"/>
</dbReference>